<dbReference type="AlphaFoldDB" id="A0A1I7RIP3"/>
<reference evidence="2" key="2">
    <citation type="submission" date="2020-08" db="EMBL/GenBank/DDBJ databases">
        <authorList>
            <person name="Kikuchi T."/>
        </authorList>
    </citation>
    <scope>NUCLEOTIDE SEQUENCE</scope>
    <source>
        <strain evidence="1">Ka4C1</strain>
    </source>
</reference>
<gene>
    <name evidence="1" type="ORF">BXYJ_LOCUS10416</name>
</gene>
<sequence>MSRLAAIAHQVPSRGLQSQSDDGRFRCATIRRYFSDRRILPPINPKRGKIGAIQEIVGNESDQHEFDIPLCTTVWALQDEMDRQELGPQMERSYPDRTMETIMIHSMIFLHVISEIETSEKCRRSPRLGISEAKVVQPPVQFSPPITQYKPPRPF</sequence>
<evidence type="ECO:0000313" key="1">
    <source>
        <dbReference type="EMBL" id="CAD5228381.1"/>
    </source>
</evidence>
<name>A0A1I7RIP3_BURXY</name>
<organism evidence="3 5">
    <name type="scientific">Bursaphelenchus xylophilus</name>
    <name type="common">Pinewood nematode worm</name>
    <name type="synonym">Aphelenchoides xylophilus</name>
    <dbReference type="NCBI Taxonomy" id="6326"/>
    <lineage>
        <taxon>Eukaryota</taxon>
        <taxon>Metazoa</taxon>
        <taxon>Ecdysozoa</taxon>
        <taxon>Nematoda</taxon>
        <taxon>Chromadorea</taxon>
        <taxon>Rhabditida</taxon>
        <taxon>Tylenchina</taxon>
        <taxon>Tylenchomorpha</taxon>
        <taxon>Aphelenchoidea</taxon>
        <taxon>Aphelenchoididae</taxon>
        <taxon>Bursaphelenchus</taxon>
    </lineage>
</organism>
<evidence type="ECO:0000313" key="4">
    <source>
        <dbReference type="Proteomes" id="UP000659654"/>
    </source>
</evidence>
<evidence type="ECO:0000313" key="3">
    <source>
        <dbReference type="Proteomes" id="UP000095284"/>
    </source>
</evidence>
<evidence type="ECO:0000313" key="2">
    <source>
        <dbReference type="EMBL" id="CAG9118976.1"/>
    </source>
</evidence>
<dbReference type="EMBL" id="CAJFDI010000004">
    <property type="protein sequence ID" value="CAD5228381.1"/>
    <property type="molecule type" value="Genomic_DNA"/>
</dbReference>
<protein>
    <submittedName>
        <fullName evidence="1">(pine wood nematode) hypothetical protein</fullName>
    </submittedName>
</protein>
<dbReference type="EMBL" id="CAJFCV020000004">
    <property type="protein sequence ID" value="CAG9118976.1"/>
    <property type="molecule type" value="Genomic_DNA"/>
</dbReference>
<accession>A0A1I7RIP3</accession>
<evidence type="ECO:0000313" key="5">
    <source>
        <dbReference type="WBParaSite" id="BXY_0057500.1"/>
    </source>
</evidence>
<dbReference type="Proteomes" id="UP000659654">
    <property type="component" value="Unassembled WGS sequence"/>
</dbReference>
<reference evidence="5" key="1">
    <citation type="submission" date="2016-11" db="UniProtKB">
        <authorList>
            <consortium name="WormBaseParasite"/>
        </authorList>
    </citation>
    <scope>IDENTIFICATION</scope>
</reference>
<dbReference type="Proteomes" id="UP000095284">
    <property type="component" value="Unplaced"/>
</dbReference>
<dbReference type="WBParaSite" id="BXY_0057500.1">
    <property type="protein sequence ID" value="BXY_0057500.1"/>
    <property type="gene ID" value="BXY_0057500"/>
</dbReference>
<keyword evidence="4" id="KW-1185">Reference proteome</keyword>
<dbReference type="Proteomes" id="UP000582659">
    <property type="component" value="Unassembled WGS sequence"/>
</dbReference>
<proteinExistence type="predicted"/>